<evidence type="ECO:0000313" key="16">
    <source>
        <dbReference type="EnsemblMetazoa" id="XP_030827964"/>
    </source>
</evidence>
<keyword evidence="7" id="KW-0571">Peptide transport</keyword>
<feature type="transmembrane region" description="Helical" evidence="12">
    <location>
        <begin position="268"/>
        <end position="289"/>
    </location>
</feature>
<dbReference type="RefSeq" id="XP_030827964.1">
    <property type="nucleotide sequence ID" value="XM_030972104.1"/>
</dbReference>
<dbReference type="PIRSF" id="PIRSF002773">
    <property type="entry name" value="ABC_prm/ATPase_B"/>
    <property type="match status" value="1"/>
</dbReference>
<feature type="domain" description="ABC transmembrane type-1" evidence="15">
    <location>
        <begin position="229"/>
        <end position="511"/>
    </location>
</feature>
<keyword evidence="3" id="KW-0813">Transport</keyword>
<dbReference type="InterPro" id="IPR017871">
    <property type="entry name" value="ABC_transporter-like_CS"/>
</dbReference>
<evidence type="ECO:0000256" key="10">
    <source>
        <dbReference type="ARBA" id="ARBA00023136"/>
    </source>
</evidence>
<dbReference type="CDD" id="cd03249">
    <property type="entry name" value="ABC_MTABC3_MDL1_MDL2"/>
    <property type="match status" value="1"/>
</dbReference>
<dbReference type="FunFam" id="3.40.50.300:FF:000140">
    <property type="entry name" value="Lipid A export ATP-binding/permease protein MsbA"/>
    <property type="match status" value="1"/>
</dbReference>
<keyword evidence="8" id="KW-1278">Translocase</keyword>
<feature type="transmembrane region" description="Helical" evidence="12">
    <location>
        <begin position="117"/>
        <end position="140"/>
    </location>
</feature>
<feature type="region of interest" description="Disordered" evidence="11">
    <location>
        <begin position="150"/>
        <end position="202"/>
    </location>
</feature>
<evidence type="ECO:0000256" key="7">
    <source>
        <dbReference type="ARBA" id="ARBA00022856"/>
    </source>
</evidence>
<evidence type="ECO:0000256" key="1">
    <source>
        <dbReference type="ARBA" id="ARBA00004127"/>
    </source>
</evidence>
<feature type="chain" id="PRO_5029774935" description="ATP-binding cassette sub-family B member 9" evidence="13">
    <location>
        <begin position="19"/>
        <end position="831"/>
    </location>
</feature>
<dbReference type="InterPro" id="IPR036640">
    <property type="entry name" value="ABC1_TM_sf"/>
</dbReference>
<keyword evidence="10 12" id="KW-0472">Membrane</keyword>
<evidence type="ECO:0000259" key="15">
    <source>
        <dbReference type="PROSITE" id="PS50929"/>
    </source>
</evidence>
<proteinExistence type="inferred from homology"/>
<feature type="compositionally biased region" description="Basic residues" evidence="11">
    <location>
        <begin position="800"/>
        <end position="810"/>
    </location>
</feature>
<dbReference type="Proteomes" id="UP000007110">
    <property type="component" value="Unassembled WGS sequence"/>
</dbReference>
<dbReference type="KEGG" id="spu:100892777"/>
<evidence type="ECO:0000256" key="12">
    <source>
        <dbReference type="SAM" id="Phobius"/>
    </source>
</evidence>
<dbReference type="InterPro" id="IPR003593">
    <property type="entry name" value="AAA+_ATPase"/>
</dbReference>
<evidence type="ECO:0000313" key="17">
    <source>
        <dbReference type="Proteomes" id="UP000007110"/>
    </source>
</evidence>
<feature type="signal peptide" evidence="13">
    <location>
        <begin position="1"/>
        <end position="18"/>
    </location>
</feature>
<dbReference type="GO" id="GO:0015421">
    <property type="term" value="F:ABC-type oligopeptide transporter activity"/>
    <property type="evidence" value="ECO:0000318"/>
    <property type="project" value="GO_Central"/>
</dbReference>
<feature type="transmembrane region" description="Helical" evidence="12">
    <location>
        <begin position="50"/>
        <end position="69"/>
    </location>
</feature>
<keyword evidence="6" id="KW-0067">ATP-binding</keyword>
<evidence type="ECO:0000256" key="4">
    <source>
        <dbReference type="ARBA" id="ARBA00022692"/>
    </source>
</evidence>
<dbReference type="Gene3D" id="1.20.1560.10">
    <property type="entry name" value="ABC transporter type 1, transmembrane domain"/>
    <property type="match status" value="1"/>
</dbReference>
<dbReference type="PANTHER" id="PTHR43394">
    <property type="entry name" value="ATP-DEPENDENT PERMEASE MDL1, MITOCHONDRIAL"/>
    <property type="match status" value="1"/>
</dbReference>
<keyword evidence="5" id="KW-0547">Nucleotide-binding</keyword>
<dbReference type="OMA" id="EQLGNHK"/>
<accession>A0A7M7MXC6</accession>
<dbReference type="InterPro" id="IPR011527">
    <property type="entry name" value="ABC1_TM_dom"/>
</dbReference>
<evidence type="ECO:0008006" key="18">
    <source>
        <dbReference type="Google" id="ProtNLM"/>
    </source>
</evidence>
<dbReference type="GO" id="GO:0012505">
    <property type="term" value="C:endomembrane system"/>
    <property type="evidence" value="ECO:0007669"/>
    <property type="project" value="UniProtKB-SubCell"/>
</dbReference>
<feature type="transmembrane region" description="Helical" evidence="12">
    <location>
        <begin position="446"/>
        <end position="470"/>
    </location>
</feature>
<keyword evidence="4 12" id="KW-0812">Transmembrane</keyword>
<keyword evidence="17" id="KW-1185">Reference proteome</keyword>
<protein>
    <recommendedName>
        <fullName evidence="18">ATP-binding cassette sub-family B member 9</fullName>
    </recommendedName>
</protein>
<feature type="region of interest" description="Disordered" evidence="11">
    <location>
        <begin position="784"/>
        <end position="831"/>
    </location>
</feature>
<dbReference type="SUPFAM" id="SSF52540">
    <property type="entry name" value="P-loop containing nucleoside triphosphate hydrolases"/>
    <property type="match status" value="1"/>
</dbReference>
<comment type="similarity">
    <text evidence="2">Belongs to the ABC transporter superfamily. ABCB family. MHC peptide exporter (TC 3.A.1.209) subfamily.</text>
</comment>
<dbReference type="PROSITE" id="PS00211">
    <property type="entry name" value="ABC_TRANSPORTER_1"/>
    <property type="match status" value="1"/>
</dbReference>
<evidence type="ECO:0000259" key="14">
    <source>
        <dbReference type="PROSITE" id="PS50893"/>
    </source>
</evidence>
<evidence type="ECO:0000256" key="3">
    <source>
        <dbReference type="ARBA" id="ARBA00022448"/>
    </source>
</evidence>
<dbReference type="PANTHER" id="PTHR43394:SF19">
    <property type="entry name" value="ABC TRANSPORTER B FAMILY"/>
    <property type="match status" value="1"/>
</dbReference>
<dbReference type="Gene3D" id="3.40.50.300">
    <property type="entry name" value="P-loop containing nucleotide triphosphate hydrolases"/>
    <property type="match status" value="1"/>
</dbReference>
<reference evidence="16" key="2">
    <citation type="submission" date="2021-01" db="UniProtKB">
        <authorList>
            <consortium name="EnsemblMetazoa"/>
        </authorList>
    </citation>
    <scope>IDENTIFICATION</scope>
</reference>
<feature type="domain" description="ABC transporter" evidence="14">
    <location>
        <begin position="544"/>
        <end position="780"/>
    </location>
</feature>
<evidence type="ECO:0000256" key="9">
    <source>
        <dbReference type="ARBA" id="ARBA00022989"/>
    </source>
</evidence>
<feature type="transmembrane region" description="Helical" evidence="12">
    <location>
        <begin position="225"/>
        <end position="248"/>
    </location>
</feature>
<dbReference type="OrthoDB" id="6500128at2759"/>
<evidence type="ECO:0000256" key="6">
    <source>
        <dbReference type="ARBA" id="ARBA00022840"/>
    </source>
</evidence>
<evidence type="ECO:0000256" key="2">
    <source>
        <dbReference type="ARBA" id="ARBA00006493"/>
    </source>
</evidence>
<comment type="subcellular location">
    <subcellularLocation>
        <location evidence="1">Endomembrane system</location>
        <topology evidence="1">Multi-pass membrane protein</topology>
    </subcellularLocation>
</comment>
<keyword evidence="13" id="KW-0732">Signal</keyword>
<dbReference type="PROSITE" id="PS50929">
    <property type="entry name" value="ABC_TM1F"/>
    <property type="match status" value="1"/>
</dbReference>
<dbReference type="FunCoup" id="A0A7M7MXC6">
    <property type="interactions" value="106"/>
</dbReference>
<evidence type="ECO:0000256" key="5">
    <source>
        <dbReference type="ARBA" id="ARBA00022741"/>
    </source>
</evidence>
<dbReference type="InterPro" id="IPR039421">
    <property type="entry name" value="Type_1_exporter"/>
</dbReference>
<organism evidence="16 17">
    <name type="scientific">Strongylocentrotus purpuratus</name>
    <name type="common">Purple sea urchin</name>
    <dbReference type="NCBI Taxonomy" id="7668"/>
    <lineage>
        <taxon>Eukaryota</taxon>
        <taxon>Metazoa</taxon>
        <taxon>Echinodermata</taxon>
        <taxon>Eleutherozoa</taxon>
        <taxon>Echinozoa</taxon>
        <taxon>Echinoidea</taxon>
        <taxon>Euechinoidea</taxon>
        <taxon>Echinacea</taxon>
        <taxon>Camarodonta</taxon>
        <taxon>Echinidea</taxon>
        <taxon>Strongylocentrotidae</taxon>
        <taxon>Strongylocentrotus</taxon>
    </lineage>
</organism>
<dbReference type="FunFam" id="1.20.1560.10:FF:000364">
    <property type="entry name" value="Uncharacterized protein"/>
    <property type="match status" value="1"/>
</dbReference>
<dbReference type="InterPro" id="IPR027417">
    <property type="entry name" value="P-loop_NTPase"/>
</dbReference>
<name>A0A7M7MXC6_STRPU</name>
<reference evidence="17" key="1">
    <citation type="submission" date="2015-02" db="EMBL/GenBank/DDBJ databases">
        <title>Genome sequencing for Strongylocentrotus purpuratus.</title>
        <authorList>
            <person name="Murali S."/>
            <person name="Liu Y."/>
            <person name="Vee V."/>
            <person name="English A."/>
            <person name="Wang M."/>
            <person name="Skinner E."/>
            <person name="Han Y."/>
            <person name="Muzny D.M."/>
            <person name="Worley K.C."/>
            <person name="Gibbs R.A."/>
        </authorList>
    </citation>
    <scope>NUCLEOTIDE SEQUENCE</scope>
</reference>
<dbReference type="GeneID" id="100892777"/>
<dbReference type="Pfam" id="PF00005">
    <property type="entry name" value="ABC_tran"/>
    <property type="match status" value="1"/>
</dbReference>
<dbReference type="InParanoid" id="A0A7M7MXC6"/>
<dbReference type="SMART" id="SM00382">
    <property type="entry name" value="AAA"/>
    <property type="match status" value="1"/>
</dbReference>
<dbReference type="EnsemblMetazoa" id="XM_030972104">
    <property type="protein sequence ID" value="XP_030827964"/>
    <property type="gene ID" value="LOC100892777"/>
</dbReference>
<feature type="compositionally biased region" description="Acidic residues" evidence="11">
    <location>
        <begin position="177"/>
        <end position="198"/>
    </location>
</feature>
<feature type="transmembrane region" description="Helical" evidence="12">
    <location>
        <begin position="346"/>
        <end position="364"/>
    </location>
</feature>
<dbReference type="GO" id="GO:0016887">
    <property type="term" value="F:ATP hydrolysis activity"/>
    <property type="evidence" value="ECO:0007669"/>
    <property type="project" value="InterPro"/>
</dbReference>
<dbReference type="GO" id="GO:0005524">
    <property type="term" value="F:ATP binding"/>
    <property type="evidence" value="ECO:0007669"/>
    <property type="project" value="UniProtKB-KW"/>
</dbReference>
<dbReference type="AlphaFoldDB" id="A0A7M7MXC6"/>
<dbReference type="GO" id="GO:0016020">
    <property type="term" value="C:membrane"/>
    <property type="evidence" value="ECO:0007669"/>
    <property type="project" value="InterPro"/>
</dbReference>
<evidence type="ECO:0000256" key="11">
    <source>
        <dbReference type="SAM" id="MobiDB-lite"/>
    </source>
</evidence>
<feature type="transmembrane region" description="Helical" evidence="12">
    <location>
        <begin position="370"/>
        <end position="390"/>
    </location>
</feature>
<dbReference type="PROSITE" id="PS50893">
    <property type="entry name" value="ABC_TRANSPORTER_2"/>
    <property type="match status" value="1"/>
</dbReference>
<sequence>MKLYTSALVTLLFSSADAFFGCVFYLHGNNYKLFGKDVFEYNFTHSTFELWLFSMLRVVILLGATVGVLRNPKDGAKGIKVARYPVGFINIVMILYAMAKIMLYTEYSDGNHDDDPWFLTLGVWTMVASLAMYGLWVYILQETRPSKESKFNPLDDTQGLINEDKNVETSCSSESENSSDDESSDSSSDGDDDGDDDDNKAKKKKKSVKWYSSLMRLLAYSKGDWPFLLVGFIALMCAAGGEVFLPLLTGQVLNGVVVEAHRAQFKNGIILMTLISLGVAVANGVRGAFMTMAMARLNQRVTNNLFESILKQELGFFDKNRTGAITSRLTSDTVTMSEALSNNLNICLRSIFQVIGYIIFMMIISWRLTFITLISFPLIAVITDVFGSYYEKLSKKVQTSLANANIVAEETISSLKTVRSFANEEGERKSYWNKLRITYLLRKKEAVAYGFFTVISSMCELMVFVVTLFYGGHLVVKDMLSGGMLISFILYQFELGACLEDISDVYTALMRAAGASTKVFQLIDRKPTIMNEGRLAPRQFEGQLEFKNVTFAYPTRPSIPVLKDVSFTASPGEVLALVGPSGGGKSSCIGLIEHFYEPTSGEVLIDGRNVKDYDHAFLHQKIALVGQEPVLYARSIHDNISYSLQDCSKERIESAAKQANAHNFIVHLKKGYQTETGEKGLQLSGGQKQRVAIARALVRNPQMLLLDEATSALDAESEHLVQQALSRNFGTHTVVIVAHRLSTIEKADRIVVIDQGQVVEQGTHQELIRSNGLYAGLVRRQLLGHDTDDDHDDDEEKLENKKKKRKHLARRKDTNMSQSSSRTDSESDTLK</sequence>
<dbReference type="Pfam" id="PF00664">
    <property type="entry name" value="ABC_membrane"/>
    <property type="match status" value="1"/>
</dbReference>
<evidence type="ECO:0000256" key="13">
    <source>
        <dbReference type="SAM" id="SignalP"/>
    </source>
</evidence>
<dbReference type="InterPro" id="IPR003439">
    <property type="entry name" value="ABC_transporter-like_ATP-bd"/>
</dbReference>
<keyword evidence="7" id="KW-0653">Protein transport</keyword>
<dbReference type="SUPFAM" id="SSF90123">
    <property type="entry name" value="ABC transporter transmembrane region"/>
    <property type="match status" value="1"/>
</dbReference>
<evidence type="ECO:0000256" key="8">
    <source>
        <dbReference type="ARBA" id="ARBA00022967"/>
    </source>
</evidence>
<keyword evidence="9 12" id="KW-1133">Transmembrane helix</keyword>
<feature type="transmembrane region" description="Helical" evidence="12">
    <location>
        <begin position="81"/>
        <end position="105"/>
    </location>
</feature>